<feature type="compositionally biased region" description="Basic and acidic residues" evidence="1">
    <location>
        <begin position="80"/>
        <end position="96"/>
    </location>
</feature>
<reference evidence="2 3" key="1">
    <citation type="journal article" date="2018" name="Mol. Plant">
        <title>The genome of Artemisia annua provides insight into the evolution of Asteraceae family and artemisinin biosynthesis.</title>
        <authorList>
            <person name="Shen Q."/>
            <person name="Zhang L."/>
            <person name="Liao Z."/>
            <person name="Wang S."/>
            <person name="Yan T."/>
            <person name="Shi P."/>
            <person name="Liu M."/>
            <person name="Fu X."/>
            <person name="Pan Q."/>
            <person name="Wang Y."/>
            <person name="Lv Z."/>
            <person name="Lu X."/>
            <person name="Zhang F."/>
            <person name="Jiang W."/>
            <person name="Ma Y."/>
            <person name="Chen M."/>
            <person name="Hao X."/>
            <person name="Li L."/>
            <person name="Tang Y."/>
            <person name="Lv G."/>
            <person name="Zhou Y."/>
            <person name="Sun X."/>
            <person name="Brodelius P.E."/>
            <person name="Rose J.K.C."/>
            <person name="Tang K."/>
        </authorList>
    </citation>
    <scope>NUCLEOTIDE SEQUENCE [LARGE SCALE GENOMIC DNA]</scope>
    <source>
        <strain evidence="3">cv. Huhao1</strain>
        <tissue evidence="2">Leaf</tissue>
    </source>
</reference>
<organism evidence="2 3">
    <name type="scientific">Artemisia annua</name>
    <name type="common">Sweet wormwood</name>
    <dbReference type="NCBI Taxonomy" id="35608"/>
    <lineage>
        <taxon>Eukaryota</taxon>
        <taxon>Viridiplantae</taxon>
        <taxon>Streptophyta</taxon>
        <taxon>Embryophyta</taxon>
        <taxon>Tracheophyta</taxon>
        <taxon>Spermatophyta</taxon>
        <taxon>Magnoliopsida</taxon>
        <taxon>eudicotyledons</taxon>
        <taxon>Gunneridae</taxon>
        <taxon>Pentapetalae</taxon>
        <taxon>asterids</taxon>
        <taxon>campanulids</taxon>
        <taxon>Asterales</taxon>
        <taxon>Asteraceae</taxon>
        <taxon>Asteroideae</taxon>
        <taxon>Anthemideae</taxon>
        <taxon>Artemisiinae</taxon>
        <taxon>Artemisia</taxon>
    </lineage>
</organism>
<gene>
    <name evidence="2" type="ORF">CTI12_AA052070</name>
</gene>
<dbReference type="AlphaFoldDB" id="A0A2U1QB76"/>
<dbReference type="OrthoDB" id="1461560at2759"/>
<protein>
    <submittedName>
        <fullName evidence="2">ATPase, F1/V1/A1 complex, alpha/beta subunit, Zinc knuckle CX2CX4HX4C</fullName>
    </submittedName>
</protein>
<evidence type="ECO:0000256" key="1">
    <source>
        <dbReference type="SAM" id="MobiDB-lite"/>
    </source>
</evidence>
<dbReference type="Proteomes" id="UP000245207">
    <property type="component" value="Unassembled WGS sequence"/>
</dbReference>
<evidence type="ECO:0000313" key="2">
    <source>
        <dbReference type="EMBL" id="PWA95258.1"/>
    </source>
</evidence>
<dbReference type="EMBL" id="PKPP01000255">
    <property type="protein sequence ID" value="PWA95258.1"/>
    <property type="molecule type" value="Genomic_DNA"/>
</dbReference>
<comment type="caution">
    <text evidence="2">The sequence shown here is derived from an EMBL/GenBank/DDBJ whole genome shotgun (WGS) entry which is preliminary data.</text>
</comment>
<dbReference type="PANTHER" id="PTHR31286">
    <property type="entry name" value="GLYCINE-RICH CELL WALL STRUCTURAL PROTEIN 1.8-LIKE"/>
    <property type="match status" value="1"/>
</dbReference>
<sequence>MDQTTARICNEGSGRLGYARVLVEINAEKEFKDRVEICFKNDMQGQYGNKFVNVEYAWKPPRCSHCKVFGHTHDNCSVRPRSEEEMKKAKNVEVKESYNNQQRQKESNGSYRNQHDNMTQKQRGTNFEMEM</sequence>
<accession>A0A2U1QB76</accession>
<dbReference type="PANTHER" id="PTHR31286:SF99">
    <property type="entry name" value="DUF4283 DOMAIN-CONTAINING PROTEIN"/>
    <property type="match status" value="1"/>
</dbReference>
<name>A0A2U1QB76_ARTAN</name>
<dbReference type="InterPro" id="IPR040256">
    <property type="entry name" value="At4g02000-like"/>
</dbReference>
<proteinExistence type="predicted"/>
<keyword evidence="3" id="KW-1185">Reference proteome</keyword>
<feature type="region of interest" description="Disordered" evidence="1">
    <location>
        <begin position="80"/>
        <end position="131"/>
    </location>
</feature>
<evidence type="ECO:0000313" key="3">
    <source>
        <dbReference type="Proteomes" id="UP000245207"/>
    </source>
</evidence>
<feature type="compositionally biased region" description="Polar residues" evidence="1">
    <location>
        <begin position="97"/>
        <end position="125"/>
    </location>
</feature>